<feature type="transmembrane region" description="Helical" evidence="7">
    <location>
        <begin position="168"/>
        <end position="186"/>
    </location>
</feature>
<dbReference type="Pfam" id="PF02417">
    <property type="entry name" value="Chromate_transp"/>
    <property type="match status" value="1"/>
</dbReference>
<feature type="transmembrane region" description="Helical" evidence="7">
    <location>
        <begin position="225"/>
        <end position="249"/>
    </location>
</feature>
<gene>
    <name evidence="8" type="ORF">B0J13DRAFT_590121</name>
</gene>
<evidence type="ECO:0000256" key="5">
    <source>
        <dbReference type="ARBA" id="ARBA00022989"/>
    </source>
</evidence>
<proteinExistence type="inferred from homology"/>
<dbReference type="Proteomes" id="UP000717696">
    <property type="component" value="Unassembled WGS sequence"/>
</dbReference>
<dbReference type="PANTHER" id="PTHR33567:SF3">
    <property type="entry name" value="CHROMATE ION TRANSPORTER (EUROFUNG)"/>
    <property type="match status" value="1"/>
</dbReference>
<name>A0A9P9DFJ8_9HYPO</name>
<evidence type="ECO:0000256" key="2">
    <source>
        <dbReference type="ARBA" id="ARBA00005262"/>
    </source>
</evidence>
<evidence type="ECO:0000256" key="3">
    <source>
        <dbReference type="ARBA" id="ARBA00022475"/>
    </source>
</evidence>
<organism evidence="8 9">
    <name type="scientific">Dactylonectria estremocensis</name>
    <dbReference type="NCBI Taxonomy" id="1079267"/>
    <lineage>
        <taxon>Eukaryota</taxon>
        <taxon>Fungi</taxon>
        <taxon>Dikarya</taxon>
        <taxon>Ascomycota</taxon>
        <taxon>Pezizomycotina</taxon>
        <taxon>Sordariomycetes</taxon>
        <taxon>Hypocreomycetidae</taxon>
        <taxon>Hypocreales</taxon>
        <taxon>Nectriaceae</taxon>
        <taxon>Dactylonectria</taxon>
    </lineage>
</organism>
<dbReference type="PANTHER" id="PTHR33567">
    <property type="entry name" value="CHROMATE ION TRANSPORTER (EUROFUNG)"/>
    <property type="match status" value="1"/>
</dbReference>
<accession>A0A9P9DFJ8</accession>
<dbReference type="OrthoDB" id="2160638at2759"/>
<comment type="caution">
    <text evidence="8">The sequence shown here is derived from an EMBL/GenBank/DDBJ whole genome shotgun (WGS) entry which is preliminary data.</text>
</comment>
<dbReference type="GO" id="GO:0005886">
    <property type="term" value="C:plasma membrane"/>
    <property type="evidence" value="ECO:0007669"/>
    <property type="project" value="UniProtKB-SubCell"/>
</dbReference>
<protein>
    <submittedName>
        <fullName evidence="8">Uncharacterized protein</fullName>
    </submittedName>
</protein>
<feature type="transmembrane region" description="Helical" evidence="7">
    <location>
        <begin position="261"/>
        <end position="278"/>
    </location>
</feature>
<keyword evidence="6 7" id="KW-0472">Membrane</keyword>
<feature type="transmembrane region" description="Helical" evidence="7">
    <location>
        <begin position="140"/>
        <end position="161"/>
    </location>
</feature>
<feature type="transmembrane region" description="Helical" evidence="7">
    <location>
        <begin position="79"/>
        <end position="97"/>
    </location>
</feature>
<dbReference type="AlphaFoldDB" id="A0A9P9DFJ8"/>
<evidence type="ECO:0000256" key="4">
    <source>
        <dbReference type="ARBA" id="ARBA00022692"/>
    </source>
</evidence>
<comment type="similarity">
    <text evidence="2">Belongs to the chromate ion transporter (CHR) (TC 2.A.51) family.</text>
</comment>
<sequence length="297" mass="32553">MTLCASSLPTFPLSIDATPLQIYSSLVAFAPKRSKLPGSPEKMTVLRLLADQMTLKAMTDKLTRFLVFLGAAARMMYNALWYFSLLMLLAGIAAIIHDFRWLHGPVKHREEETALPVNERQASTAENETRVVPEERSLNIGGKFGLLLILLFLVSFVIMVLRDSLRQHVLAGTIIFGGGPVVIPLLREYVVAENWVFPGPKFNFVIHLGGLTAINGGHSSATGAVLGFMGIFAPGLVTIHGTMGVWNAVRGWRWVKSDLRGVNAAAVGLIYTAVYRVWQIGYIDEGFQQGTSLAVEL</sequence>
<evidence type="ECO:0000313" key="9">
    <source>
        <dbReference type="Proteomes" id="UP000717696"/>
    </source>
</evidence>
<dbReference type="GO" id="GO:0015109">
    <property type="term" value="F:chromate transmembrane transporter activity"/>
    <property type="evidence" value="ECO:0007669"/>
    <property type="project" value="InterPro"/>
</dbReference>
<dbReference type="InterPro" id="IPR003370">
    <property type="entry name" value="Chromate_transpt"/>
</dbReference>
<evidence type="ECO:0000313" key="8">
    <source>
        <dbReference type="EMBL" id="KAH7118223.1"/>
    </source>
</evidence>
<comment type="subcellular location">
    <subcellularLocation>
        <location evidence="1">Cell membrane</location>
        <topology evidence="1">Multi-pass membrane protein</topology>
    </subcellularLocation>
</comment>
<keyword evidence="5 7" id="KW-1133">Transmembrane helix</keyword>
<keyword evidence="9" id="KW-1185">Reference proteome</keyword>
<evidence type="ECO:0000256" key="7">
    <source>
        <dbReference type="SAM" id="Phobius"/>
    </source>
</evidence>
<keyword evidence="3" id="KW-1003">Cell membrane</keyword>
<keyword evidence="4 7" id="KW-0812">Transmembrane</keyword>
<evidence type="ECO:0000256" key="1">
    <source>
        <dbReference type="ARBA" id="ARBA00004651"/>
    </source>
</evidence>
<dbReference type="EMBL" id="JAGMUU010000032">
    <property type="protein sequence ID" value="KAH7118223.1"/>
    <property type="molecule type" value="Genomic_DNA"/>
</dbReference>
<evidence type="ECO:0000256" key="6">
    <source>
        <dbReference type="ARBA" id="ARBA00023136"/>
    </source>
</evidence>
<reference evidence="8" key="1">
    <citation type="journal article" date="2021" name="Nat. Commun.">
        <title>Genetic determinants of endophytism in the Arabidopsis root mycobiome.</title>
        <authorList>
            <person name="Mesny F."/>
            <person name="Miyauchi S."/>
            <person name="Thiergart T."/>
            <person name="Pickel B."/>
            <person name="Atanasova L."/>
            <person name="Karlsson M."/>
            <person name="Huettel B."/>
            <person name="Barry K.W."/>
            <person name="Haridas S."/>
            <person name="Chen C."/>
            <person name="Bauer D."/>
            <person name="Andreopoulos W."/>
            <person name="Pangilinan J."/>
            <person name="LaButti K."/>
            <person name="Riley R."/>
            <person name="Lipzen A."/>
            <person name="Clum A."/>
            <person name="Drula E."/>
            <person name="Henrissat B."/>
            <person name="Kohler A."/>
            <person name="Grigoriev I.V."/>
            <person name="Martin F.M."/>
            <person name="Hacquard S."/>
        </authorList>
    </citation>
    <scope>NUCLEOTIDE SEQUENCE</scope>
    <source>
        <strain evidence="8">MPI-CAGE-AT-0021</strain>
    </source>
</reference>